<evidence type="ECO:0008006" key="5">
    <source>
        <dbReference type="Google" id="ProtNLM"/>
    </source>
</evidence>
<gene>
    <name evidence="3" type="ORF">ON006_05515</name>
</gene>
<dbReference type="KEGG" id="dpf:ON006_05515"/>
<sequence length="269" mass="30003">MPENNDKMDVGWMDTDDLRKHHKRGRAIWSGIPVSLFILFFLLSFGMLGLPAILPVGIAAFLFYKFSKQACRLPKWIYTIAFLLLGFLMWSFFANGPLISNRVATWIFRYSGLGATSGEPTVLVSEDIAPRQSQTQVVAEDSLASQPGQVTAENISPEIPANLPVDQEEPAPAQVAAAPDQEAFDAYINRGLKAVEDEEYSVANQNFKNAFNANPRHPRLQQLAAEFRKSADEKCQDFKNANAKELSHIPNNYYQYAASLTQTVPLKCD</sequence>
<dbReference type="EMBL" id="CP112998">
    <property type="protein sequence ID" value="WAC13411.1"/>
    <property type="molecule type" value="Genomic_DNA"/>
</dbReference>
<dbReference type="PROSITE" id="PS50005">
    <property type="entry name" value="TPR"/>
    <property type="match status" value="1"/>
</dbReference>
<dbReference type="RefSeq" id="WP_244819478.1">
    <property type="nucleotide sequence ID" value="NZ_CP112998.1"/>
</dbReference>
<evidence type="ECO:0000313" key="4">
    <source>
        <dbReference type="Proteomes" id="UP001164653"/>
    </source>
</evidence>
<dbReference type="Proteomes" id="UP001164653">
    <property type="component" value="Chromosome"/>
</dbReference>
<keyword evidence="2" id="KW-0472">Membrane</keyword>
<keyword evidence="2" id="KW-0812">Transmembrane</keyword>
<feature type="transmembrane region" description="Helical" evidence="2">
    <location>
        <begin position="36"/>
        <end position="64"/>
    </location>
</feature>
<dbReference type="AlphaFoldDB" id="A0A9E8SN47"/>
<feature type="transmembrane region" description="Helical" evidence="2">
    <location>
        <begin position="76"/>
        <end position="93"/>
    </location>
</feature>
<keyword evidence="1" id="KW-0802">TPR repeat</keyword>
<keyword evidence="2" id="KW-1133">Transmembrane helix</keyword>
<evidence type="ECO:0000256" key="2">
    <source>
        <dbReference type="SAM" id="Phobius"/>
    </source>
</evidence>
<reference evidence="3" key="1">
    <citation type="submission" date="2022-11" db="EMBL/GenBank/DDBJ databases">
        <title>Dyadobacter pollutisoli sp. nov., isolated from plastic dumped soil.</title>
        <authorList>
            <person name="Kim J.M."/>
            <person name="Kim K.R."/>
            <person name="Lee J.K."/>
            <person name="Hao L."/>
            <person name="Jeon C.O."/>
        </authorList>
    </citation>
    <scope>NUCLEOTIDE SEQUENCE</scope>
    <source>
        <strain evidence="3">U1</strain>
    </source>
</reference>
<accession>A0A9E8SN47</accession>
<name>A0A9E8SN47_9BACT</name>
<feature type="repeat" description="TPR" evidence="1">
    <location>
        <begin position="184"/>
        <end position="217"/>
    </location>
</feature>
<dbReference type="InterPro" id="IPR019734">
    <property type="entry name" value="TPR_rpt"/>
</dbReference>
<keyword evidence="4" id="KW-1185">Reference proteome</keyword>
<proteinExistence type="predicted"/>
<protein>
    <recommendedName>
        <fullName evidence="5">Tetratricopeptide repeat protein</fullName>
    </recommendedName>
</protein>
<evidence type="ECO:0000313" key="3">
    <source>
        <dbReference type="EMBL" id="WAC13411.1"/>
    </source>
</evidence>
<organism evidence="3 4">
    <name type="scientific">Dyadobacter pollutisoli</name>
    <dbReference type="NCBI Taxonomy" id="2910158"/>
    <lineage>
        <taxon>Bacteria</taxon>
        <taxon>Pseudomonadati</taxon>
        <taxon>Bacteroidota</taxon>
        <taxon>Cytophagia</taxon>
        <taxon>Cytophagales</taxon>
        <taxon>Spirosomataceae</taxon>
        <taxon>Dyadobacter</taxon>
    </lineage>
</organism>
<evidence type="ECO:0000256" key="1">
    <source>
        <dbReference type="PROSITE-ProRule" id="PRU00339"/>
    </source>
</evidence>